<accession>A0ABV2HIS2</accession>
<sequence>MLHNILTFKANIKLILMTTLLSNLGIFMVVPFLAIYLSKLHSLNTLEIDTIISVAFRCQRAALS</sequence>
<keyword evidence="1" id="KW-0472">Membrane</keyword>
<evidence type="ECO:0000313" key="2">
    <source>
        <dbReference type="EMBL" id="MET3590458.1"/>
    </source>
</evidence>
<proteinExistence type="predicted"/>
<keyword evidence="1" id="KW-0812">Transmembrane</keyword>
<feature type="transmembrane region" description="Helical" evidence="1">
    <location>
        <begin position="12"/>
        <end position="37"/>
    </location>
</feature>
<dbReference type="Proteomes" id="UP001549086">
    <property type="component" value="Unassembled WGS sequence"/>
</dbReference>
<dbReference type="EMBL" id="JBEPLI010000032">
    <property type="protein sequence ID" value="MET3590458.1"/>
    <property type="molecule type" value="Genomic_DNA"/>
</dbReference>
<evidence type="ECO:0000313" key="3">
    <source>
        <dbReference type="Proteomes" id="UP001549086"/>
    </source>
</evidence>
<gene>
    <name evidence="2" type="ORF">ABID23_001569</name>
</gene>
<protein>
    <submittedName>
        <fullName evidence="2">Membrane protein</fullName>
    </submittedName>
</protein>
<comment type="caution">
    <text evidence="2">The sequence shown here is derived from an EMBL/GenBank/DDBJ whole genome shotgun (WGS) entry which is preliminary data.</text>
</comment>
<organism evidence="2 3">
    <name type="scientific">Bartonella silvatica</name>
    <dbReference type="NCBI Taxonomy" id="357760"/>
    <lineage>
        <taxon>Bacteria</taxon>
        <taxon>Pseudomonadati</taxon>
        <taxon>Pseudomonadota</taxon>
        <taxon>Alphaproteobacteria</taxon>
        <taxon>Hyphomicrobiales</taxon>
        <taxon>Bartonellaceae</taxon>
        <taxon>Bartonella</taxon>
    </lineage>
</organism>
<keyword evidence="3" id="KW-1185">Reference proteome</keyword>
<evidence type="ECO:0000256" key="1">
    <source>
        <dbReference type="SAM" id="Phobius"/>
    </source>
</evidence>
<keyword evidence="1" id="KW-1133">Transmembrane helix</keyword>
<reference evidence="2 3" key="1">
    <citation type="submission" date="2024-06" db="EMBL/GenBank/DDBJ databases">
        <title>Genomic Encyclopedia of Type Strains, Phase IV (KMG-IV): sequencing the most valuable type-strain genomes for metagenomic binning, comparative biology and taxonomic classification.</title>
        <authorList>
            <person name="Goeker M."/>
        </authorList>
    </citation>
    <scope>NUCLEOTIDE SEQUENCE [LARGE SCALE GENOMIC DNA]</scope>
    <source>
        <strain evidence="2 3">DSM 23649</strain>
    </source>
</reference>
<name>A0ABV2HIS2_9HYPH</name>